<name>U2FMF7_9MOLU</name>
<protein>
    <submittedName>
        <fullName evidence="3">Stage 0 sporulation protein YaaT</fullName>
    </submittedName>
</protein>
<keyword evidence="4" id="KW-1185">Reference proteome</keyword>
<dbReference type="NCBIfam" id="NF041131">
    <property type="entry name" value="RicT_YaaT_fam"/>
    <property type="match status" value="1"/>
</dbReference>
<dbReference type="eggNOG" id="COG1774">
    <property type="taxonomic scope" value="Bacteria"/>
</dbReference>
<dbReference type="PANTHER" id="PTHR43830:SF3">
    <property type="entry name" value="PROTEIN PSP1"/>
    <property type="match status" value="1"/>
</dbReference>
<evidence type="ECO:0000313" key="3">
    <source>
        <dbReference type="EMBL" id="ERJ12349.1"/>
    </source>
</evidence>
<dbReference type="InterPro" id="IPR007557">
    <property type="entry name" value="PSP1_C"/>
</dbReference>
<evidence type="ECO:0000259" key="2">
    <source>
        <dbReference type="PROSITE" id="PS51411"/>
    </source>
</evidence>
<dbReference type="PROSITE" id="PS51411">
    <property type="entry name" value="PSP1_C"/>
    <property type="match status" value="1"/>
</dbReference>
<dbReference type="STRING" id="1033810.HLPCO_001335"/>
<accession>U2FMF7</accession>
<proteinExistence type="predicted"/>
<dbReference type="InParanoid" id="U2FMF7"/>
<reference evidence="3 4" key="1">
    <citation type="journal article" date="2011" name="J. Bacteriol.">
        <title>Genome sequence of Haloplasma contractile, an unusual contractile bacterium from a deep-sea anoxic brine lake.</title>
        <authorList>
            <person name="Antunes A."/>
            <person name="Alam I."/>
            <person name="El Dorry H."/>
            <person name="Siam R."/>
            <person name="Robertson A."/>
            <person name="Bajic V.B."/>
            <person name="Stingl U."/>
        </authorList>
    </citation>
    <scope>NUCLEOTIDE SEQUENCE [LARGE SCALE GENOMIC DNA]</scope>
    <source>
        <strain evidence="3 4">SSD-17B</strain>
    </source>
</reference>
<dbReference type="AlphaFoldDB" id="U2FMF7"/>
<dbReference type="PANTHER" id="PTHR43830">
    <property type="entry name" value="PROTEIN PSP1"/>
    <property type="match status" value="1"/>
</dbReference>
<gene>
    <name evidence="3" type="primary">yaaT</name>
    <name evidence="3" type="ORF">HLPCO_001335</name>
</gene>
<feature type="compositionally biased region" description="Basic residues" evidence="1">
    <location>
        <begin position="1"/>
        <end position="24"/>
    </location>
</feature>
<dbReference type="GO" id="GO:0005737">
    <property type="term" value="C:cytoplasm"/>
    <property type="evidence" value="ECO:0007669"/>
    <property type="project" value="TreeGrafter"/>
</dbReference>
<evidence type="ECO:0000313" key="4">
    <source>
        <dbReference type="Proteomes" id="UP000005707"/>
    </source>
</evidence>
<feature type="domain" description="PSP1 C-terminal" evidence="2">
    <location>
        <begin position="116"/>
        <end position="201"/>
    </location>
</feature>
<comment type="caution">
    <text evidence="3">The sequence shown here is derived from an EMBL/GenBank/DDBJ whole genome shotgun (WGS) entry which is preliminary data.</text>
</comment>
<dbReference type="RefSeq" id="WP_008825074.1">
    <property type="nucleotide sequence ID" value="NZ_AFNU02000004.1"/>
</dbReference>
<dbReference type="Proteomes" id="UP000005707">
    <property type="component" value="Unassembled WGS sequence"/>
</dbReference>
<feature type="region of interest" description="Disordered" evidence="1">
    <location>
        <begin position="1"/>
        <end position="52"/>
    </location>
</feature>
<dbReference type="FunCoup" id="U2FMF7">
    <property type="interactions" value="32"/>
</dbReference>
<dbReference type="EMBL" id="AFNU02000004">
    <property type="protein sequence ID" value="ERJ12349.1"/>
    <property type="molecule type" value="Genomic_DNA"/>
</dbReference>
<organism evidence="3 4">
    <name type="scientific">Haloplasma contractile SSD-17B</name>
    <dbReference type="NCBI Taxonomy" id="1033810"/>
    <lineage>
        <taxon>Bacteria</taxon>
        <taxon>Bacillati</taxon>
        <taxon>Mycoplasmatota</taxon>
        <taxon>Mollicutes</taxon>
        <taxon>Haloplasmatales</taxon>
        <taxon>Haloplasmataceae</taxon>
        <taxon>Haloplasma</taxon>
    </lineage>
</organism>
<dbReference type="Pfam" id="PF04468">
    <property type="entry name" value="PSP1"/>
    <property type="match status" value="1"/>
</dbReference>
<sequence length="343" mass="39536">MANKKRHNKPKNKGQNHHSHKCGSRPKDQDTLLKELDEIKKEKETQDRKEHSKQDRYNVIGVRFKRVGKKYFFDPRDLDLSINDQVLVETVRGIEFGEVVTTIQAVSKEEVFLPLKPIIRKAEERDITHYNKNKEEEPTIMDTCNGLIKKHKLDMNLLSCEYTFDRTKLIFYFSAENRVDFRQLVKELASIFKTRIELRQIGVRDAAKYIGGLGPCGRVLCCNTFLGDFDTVSIKMAKKQNLSLNPQKISGACGKLLCCLRYESEYYEEMSHILPKVGETVMVGNINARVIGVNAVTQNIKVSMIEDDEQIIKKINIDELKRLSNGHDDDENDIDDELKALEE</sequence>
<evidence type="ECO:0000256" key="1">
    <source>
        <dbReference type="SAM" id="MobiDB-lite"/>
    </source>
</evidence>
<reference evidence="3 4" key="2">
    <citation type="journal article" date="2013" name="PLoS ONE">
        <title>INDIGO - INtegrated Data Warehouse of MIcrobial GenOmes with Examples from the Red Sea Extremophiles.</title>
        <authorList>
            <person name="Alam I."/>
            <person name="Antunes A."/>
            <person name="Kamau A.A."/>
            <person name="Ba Alawi W."/>
            <person name="Kalkatawi M."/>
            <person name="Stingl U."/>
            <person name="Bajic V.B."/>
        </authorList>
    </citation>
    <scope>NUCLEOTIDE SEQUENCE [LARGE SCALE GENOMIC DNA]</scope>
    <source>
        <strain evidence="3 4">SSD-17B</strain>
    </source>
</reference>
<feature type="compositionally biased region" description="Basic and acidic residues" evidence="1">
    <location>
        <begin position="25"/>
        <end position="52"/>
    </location>
</feature>
<dbReference type="InterPro" id="IPR047767">
    <property type="entry name" value="PSP1-like"/>
</dbReference>